<dbReference type="PANTHER" id="PTHR28653:SF1">
    <property type="entry name" value="ATPASE SWSAP1"/>
    <property type="match status" value="1"/>
</dbReference>
<comment type="caution">
    <text evidence="1">The sequence shown here is derived from an EMBL/GenBank/DDBJ whole genome shotgun (WGS) entry which is preliminary data.</text>
</comment>
<dbReference type="GO" id="GO:0097196">
    <property type="term" value="C:Shu complex"/>
    <property type="evidence" value="ECO:0007669"/>
    <property type="project" value="TreeGrafter"/>
</dbReference>
<proteinExistence type="predicted"/>
<gene>
    <name evidence="1" type="ORF">RRG08_036022</name>
</gene>
<protein>
    <submittedName>
        <fullName evidence="1">Uncharacterized protein</fullName>
    </submittedName>
</protein>
<dbReference type="AlphaFoldDB" id="A0AAE1AKX5"/>
<evidence type="ECO:0000313" key="2">
    <source>
        <dbReference type="Proteomes" id="UP001283361"/>
    </source>
</evidence>
<keyword evidence="2" id="KW-1185">Reference proteome</keyword>
<dbReference type="PANTHER" id="PTHR28653">
    <property type="match status" value="1"/>
</dbReference>
<sequence length="253" mass="27907">MALLQQIFPLTSAYLHANDQSNSTKSHLKWDLTSALKEIETTDCSKMVIVGPDTADKTSLVFQAAVSAASMSQNVTHICTHPIKRLPTPVHGMPSPEQSIMKNVDFLYLDESSELISWFANVHIMSRLPGLIIVEDVLTYASHLNDNLLERSLARLCATMADTAGWIASHNGLDKCCMILTAPTRAIALSHVLSQFSFKVIEYLGPTKNGTGSELCFREGINTVSAKFKRHKDSLMLTEATAFKAEKKNLQQI</sequence>
<dbReference type="GO" id="GO:0003697">
    <property type="term" value="F:single-stranded DNA binding"/>
    <property type="evidence" value="ECO:0007669"/>
    <property type="project" value="TreeGrafter"/>
</dbReference>
<reference evidence="1" key="1">
    <citation type="journal article" date="2023" name="G3 (Bethesda)">
        <title>A reference genome for the long-term kleptoplast-retaining sea slug Elysia crispata morphotype clarki.</title>
        <authorList>
            <person name="Eastman K.E."/>
            <person name="Pendleton A.L."/>
            <person name="Shaikh M.A."/>
            <person name="Suttiyut T."/>
            <person name="Ogas R."/>
            <person name="Tomko P."/>
            <person name="Gavelis G."/>
            <person name="Widhalm J.R."/>
            <person name="Wisecaver J.H."/>
        </authorList>
    </citation>
    <scope>NUCLEOTIDE SEQUENCE</scope>
    <source>
        <strain evidence="1">ECLA1</strain>
    </source>
</reference>
<dbReference type="Proteomes" id="UP001283361">
    <property type="component" value="Unassembled WGS sequence"/>
</dbReference>
<name>A0AAE1AKX5_9GAST</name>
<organism evidence="1 2">
    <name type="scientific">Elysia crispata</name>
    <name type="common">lettuce slug</name>
    <dbReference type="NCBI Taxonomy" id="231223"/>
    <lineage>
        <taxon>Eukaryota</taxon>
        <taxon>Metazoa</taxon>
        <taxon>Spiralia</taxon>
        <taxon>Lophotrochozoa</taxon>
        <taxon>Mollusca</taxon>
        <taxon>Gastropoda</taxon>
        <taxon>Heterobranchia</taxon>
        <taxon>Euthyneura</taxon>
        <taxon>Panpulmonata</taxon>
        <taxon>Sacoglossa</taxon>
        <taxon>Placobranchoidea</taxon>
        <taxon>Plakobranchidae</taxon>
        <taxon>Elysia</taxon>
    </lineage>
</organism>
<dbReference type="GO" id="GO:0000724">
    <property type="term" value="P:double-strand break repair via homologous recombination"/>
    <property type="evidence" value="ECO:0007669"/>
    <property type="project" value="TreeGrafter"/>
</dbReference>
<accession>A0AAE1AKX5</accession>
<evidence type="ECO:0000313" key="1">
    <source>
        <dbReference type="EMBL" id="KAK3789729.1"/>
    </source>
</evidence>
<dbReference type="EMBL" id="JAWDGP010001628">
    <property type="protein sequence ID" value="KAK3789729.1"/>
    <property type="molecule type" value="Genomic_DNA"/>
</dbReference>